<evidence type="ECO:0000313" key="4">
    <source>
        <dbReference type="EMBL" id="CAB4193989.1"/>
    </source>
</evidence>
<proteinExistence type="predicted"/>
<name>A0A6J5RAJ3_9CAUD</name>
<dbReference type="EMBL" id="LR796303">
    <property type="protein sequence ID" value="CAB4135426.1"/>
    <property type="molecule type" value="Genomic_DNA"/>
</dbReference>
<evidence type="ECO:0000313" key="2">
    <source>
        <dbReference type="EMBL" id="CAB4173763.1"/>
    </source>
</evidence>
<dbReference type="EMBL" id="LR796925">
    <property type="protein sequence ID" value="CAB4173763.1"/>
    <property type="molecule type" value="Genomic_DNA"/>
</dbReference>
<reference evidence="4" key="1">
    <citation type="submission" date="2020-05" db="EMBL/GenBank/DDBJ databases">
        <authorList>
            <person name="Chiriac C."/>
            <person name="Salcher M."/>
            <person name="Ghai R."/>
            <person name="Kavagutti S V."/>
        </authorList>
    </citation>
    <scope>NUCLEOTIDE SEQUENCE</scope>
</reference>
<evidence type="ECO:0000313" key="3">
    <source>
        <dbReference type="EMBL" id="CAB4180169.1"/>
    </source>
</evidence>
<gene>
    <name evidence="3" type="ORF">UFOVP1037_5</name>
    <name evidence="4" type="ORF">UFOVP1250_7</name>
    <name evidence="1" type="ORF">UFOVP287_10</name>
    <name evidence="2" type="ORF">UFOVP969_7</name>
</gene>
<dbReference type="EMBL" id="LR797199">
    <property type="protein sequence ID" value="CAB4193989.1"/>
    <property type="molecule type" value="Genomic_DNA"/>
</dbReference>
<evidence type="ECO:0008006" key="5">
    <source>
        <dbReference type="Google" id="ProtNLM"/>
    </source>
</evidence>
<organism evidence="4">
    <name type="scientific">uncultured Caudovirales phage</name>
    <dbReference type="NCBI Taxonomy" id="2100421"/>
    <lineage>
        <taxon>Viruses</taxon>
        <taxon>Duplodnaviria</taxon>
        <taxon>Heunggongvirae</taxon>
        <taxon>Uroviricota</taxon>
        <taxon>Caudoviricetes</taxon>
        <taxon>Peduoviridae</taxon>
        <taxon>Maltschvirus</taxon>
        <taxon>Maltschvirus maltsch</taxon>
    </lineage>
</organism>
<evidence type="ECO:0000313" key="1">
    <source>
        <dbReference type="EMBL" id="CAB4135426.1"/>
    </source>
</evidence>
<sequence>MNPTAVRQGLSTALDTITGLRCFDYVPDSLAPPAAVIEPLEITFGVAMANGLDYYKGFVLIIVGRMSDRSSQDRLDAYLASSGASSVVAAIETDRTLGGVCSTLQVTEALPRSVVVSGVEMTAYRFEVDIYG</sequence>
<accession>A0A6J5RAJ3</accession>
<dbReference type="EMBL" id="LR796998">
    <property type="protein sequence ID" value="CAB4180169.1"/>
    <property type="molecule type" value="Genomic_DNA"/>
</dbReference>
<protein>
    <recommendedName>
        <fullName evidence="5">Tail completion protein</fullName>
    </recommendedName>
</protein>